<name>A0AAD9R436_ACRCE</name>
<reference evidence="1" key="2">
    <citation type="journal article" date="2023" name="Science">
        <title>Genomic signatures of disease resistance in endangered staghorn corals.</title>
        <authorList>
            <person name="Vollmer S.V."/>
            <person name="Selwyn J.D."/>
            <person name="Despard B.A."/>
            <person name="Roesel C.L."/>
        </authorList>
    </citation>
    <scope>NUCLEOTIDE SEQUENCE</scope>
    <source>
        <strain evidence="1">K2</strain>
    </source>
</reference>
<organism evidence="1 2">
    <name type="scientific">Acropora cervicornis</name>
    <name type="common">Staghorn coral</name>
    <dbReference type="NCBI Taxonomy" id="6130"/>
    <lineage>
        <taxon>Eukaryota</taxon>
        <taxon>Metazoa</taxon>
        <taxon>Cnidaria</taxon>
        <taxon>Anthozoa</taxon>
        <taxon>Hexacorallia</taxon>
        <taxon>Scleractinia</taxon>
        <taxon>Astrocoeniina</taxon>
        <taxon>Acroporidae</taxon>
        <taxon>Acropora</taxon>
    </lineage>
</organism>
<evidence type="ECO:0000313" key="2">
    <source>
        <dbReference type="Proteomes" id="UP001249851"/>
    </source>
</evidence>
<proteinExistence type="predicted"/>
<comment type="caution">
    <text evidence="1">The sequence shown here is derived from an EMBL/GenBank/DDBJ whole genome shotgun (WGS) entry which is preliminary data.</text>
</comment>
<protein>
    <submittedName>
        <fullName evidence="1">Uncharacterized protein</fullName>
    </submittedName>
</protein>
<accession>A0AAD9R436</accession>
<evidence type="ECO:0000313" key="1">
    <source>
        <dbReference type="EMBL" id="KAK2572682.1"/>
    </source>
</evidence>
<dbReference type="AlphaFoldDB" id="A0AAD9R436"/>
<gene>
    <name evidence="1" type="ORF">P5673_001661</name>
</gene>
<keyword evidence="2" id="KW-1185">Reference proteome</keyword>
<dbReference type="Proteomes" id="UP001249851">
    <property type="component" value="Unassembled WGS sequence"/>
</dbReference>
<dbReference type="EMBL" id="JARQWQ010000003">
    <property type="protein sequence ID" value="KAK2572682.1"/>
    <property type="molecule type" value="Genomic_DNA"/>
</dbReference>
<reference evidence="1" key="1">
    <citation type="journal article" date="2023" name="G3 (Bethesda)">
        <title>Whole genome assembly and annotation of the endangered Caribbean coral Acropora cervicornis.</title>
        <authorList>
            <person name="Selwyn J.D."/>
            <person name="Vollmer S.V."/>
        </authorList>
    </citation>
    <scope>NUCLEOTIDE SEQUENCE</scope>
    <source>
        <strain evidence="1">K2</strain>
    </source>
</reference>
<sequence>MRTTKEVKDYVNNVVSSREITFIEEHRPRSNSTGPQELHTQRMDGQEKCDLTGIQIVVCRPHNSGRNSHEGRLNLSSR</sequence>